<dbReference type="InterPro" id="IPR043502">
    <property type="entry name" value="DNA/RNA_pol_sf"/>
</dbReference>
<dbReference type="GO" id="GO:0009314">
    <property type="term" value="P:response to radiation"/>
    <property type="evidence" value="ECO:0007669"/>
    <property type="project" value="TreeGrafter"/>
</dbReference>
<dbReference type="GO" id="GO:0008270">
    <property type="term" value="F:zinc ion binding"/>
    <property type="evidence" value="ECO:0007669"/>
    <property type="project" value="UniProtKB-KW"/>
</dbReference>
<dbReference type="SUPFAM" id="SSF100879">
    <property type="entry name" value="Lesion bypass DNA polymerase (Y-family), little finger domain"/>
    <property type="match status" value="1"/>
</dbReference>
<feature type="domain" description="UmuC" evidence="11">
    <location>
        <begin position="47"/>
        <end position="321"/>
    </location>
</feature>
<dbReference type="Gene3D" id="3.30.1490.100">
    <property type="entry name" value="DNA polymerase, Y-family, little finger domain"/>
    <property type="match status" value="1"/>
</dbReference>
<dbReference type="InterPro" id="IPR043128">
    <property type="entry name" value="Rev_trsase/Diguanyl_cyclase"/>
</dbReference>
<evidence type="ECO:0000256" key="7">
    <source>
        <dbReference type="ARBA" id="ARBA00023204"/>
    </source>
</evidence>
<dbReference type="GO" id="GO:0003887">
    <property type="term" value="F:DNA-directed DNA polymerase activity"/>
    <property type="evidence" value="ECO:0007669"/>
    <property type="project" value="TreeGrafter"/>
</dbReference>
<dbReference type="Pfam" id="PF11799">
    <property type="entry name" value="IMS_C"/>
    <property type="match status" value="1"/>
</dbReference>
<evidence type="ECO:0000256" key="4">
    <source>
        <dbReference type="ARBA" id="ARBA00022763"/>
    </source>
</evidence>
<keyword evidence="13" id="KW-1185">Reference proteome</keyword>
<dbReference type="GO" id="GO:0005634">
    <property type="term" value="C:nucleus"/>
    <property type="evidence" value="ECO:0007669"/>
    <property type="project" value="UniProtKB-SubCell"/>
</dbReference>
<gene>
    <name evidence="12" type="ORF">A7U60_g8264</name>
</gene>
<dbReference type="OrthoDB" id="5723at2759"/>
<evidence type="ECO:0000256" key="8">
    <source>
        <dbReference type="ARBA" id="ARBA00023242"/>
    </source>
</evidence>
<dbReference type="AlphaFoldDB" id="A0A9Q5HRS9"/>
<dbReference type="Pfam" id="PF00817">
    <property type="entry name" value="IMS"/>
    <property type="match status" value="1"/>
</dbReference>
<keyword evidence="8" id="KW-0539">Nucleus</keyword>
<keyword evidence="3" id="KW-0479">Metal-binding</keyword>
<dbReference type="Gene3D" id="1.10.150.20">
    <property type="entry name" value="5' to 3' exonuclease, C-terminal subdomain"/>
    <property type="match status" value="1"/>
</dbReference>
<evidence type="ECO:0000256" key="10">
    <source>
        <dbReference type="SAM" id="MobiDB-lite"/>
    </source>
</evidence>
<dbReference type="InterPro" id="IPR036775">
    <property type="entry name" value="DNA_pol_Y-fam_lit_finger_sf"/>
</dbReference>
<evidence type="ECO:0000256" key="5">
    <source>
        <dbReference type="ARBA" id="ARBA00022771"/>
    </source>
</evidence>
<dbReference type="FunFam" id="3.40.1170.60:FF:000008">
    <property type="entry name" value="DNA polymerase eta subunit"/>
    <property type="match status" value="1"/>
</dbReference>
<evidence type="ECO:0000259" key="11">
    <source>
        <dbReference type="PROSITE" id="PS50173"/>
    </source>
</evidence>
<dbReference type="PANTHER" id="PTHR45873">
    <property type="entry name" value="DNA POLYMERASE ETA"/>
    <property type="match status" value="1"/>
</dbReference>
<dbReference type="GO" id="GO:0035861">
    <property type="term" value="C:site of double-strand break"/>
    <property type="evidence" value="ECO:0007669"/>
    <property type="project" value="TreeGrafter"/>
</dbReference>
<evidence type="ECO:0000256" key="6">
    <source>
        <dbReference type="ARBA" id="ARBA00022833"/>
    </source>
</evidence>
<keyword evidence="6" id="KW-0862">Zinc</keyword>
<dbReference type="Proteomes" id="UP000757232">
    <property type="component" value="Unassembled WGS sequence"/>
</dbReference>
<evidence type="ECO:0000313" key="13">
    <source>
        <dbReference type="Proteomes" id="UP000757232"/>
    </source>
</evidence>
<dbReference type="Pfam" id="PF21704">
    <property type="entry name" value="POLH-Rev1_HhH"/>
    <property type="match status" value="1"/>
</dbReference>
<keyword evidence="7" id="KW-0234">DNA repair</keyword>
<evidence type="ECO:0000256" key="9">
    <source>
        <dbReference type="ARBA" id="ARBA00044975"/>
    </source>
</evidence>
<dbReference type="SUPFAM" id="SSF56672">
    <property type="entry name" value="DNA/RNA polymerases"/>
    <property type="match status" value="1"/>
</dbReference>
<dbReference type="InterPro" id="IPR001126">
    <property type="entry name" value="UmuC"/>
</dbReference>
<dbReference type="Gene3D" id="3.30.70.270">
    <property type="match status" value="1"/>
</dbReference>
<evidence type="ECO:0000313" key="12">
    <source>
        <dbReference type="EMBL" id="OCB84740.1"/>
    </source>
</evidence>
<dbReference type="FunFam" id="1.10.150.20:FF:000014">
    <property type="entry name" value="Polymerase (DNA directed), eta"/>
    <property type="match status" value="1"/>
</dbReference>
<name>A0A9Q5HRS9_SANBA</name>
<protein>
    <recommendedName>
        <fullName evidence="9">DNA polymerase eta</fullName>
    </recommendedName>
</protein>
<dbReference type="GO" id="GO:0042276">
    <property type="term" value="P:error-prone translesion synthesis"/>
    <property type="evidence" value="ECO:0007669"/>
    <property type="project" value="TreeGrafter"/>
</dbReference>
<dbReference type="GO" id="GO:0003684">
    <property type="term" value="F:damaged DNA binding"/>
    <property type="evidence" value="ECO:0007669"/>
    <property type="project" value="InterPro"/>
</dbReference>
<dbReference type="Gene3D" id="3.40.1170.60">
    <property type="match status" value="1"/>
</dbReference>
<comment type="subcellular location">
    <subcellularLocation>
        <location evidence="1">Nucleus</location>
    </subcellularLocation>
</comment>
<dbReference type="GO" id="GO:0007064">
    <property type="term" value="P:mitotic sister chromatid cohesion"/>
    <property type="evidence" value="ECO:0007669"/>
    <property type="project" value="UniProtKB-ARBA"/>
</dbReference>
<keyword evidence="5" id="KW-0863">Zinc-finger</keyword>
<dbReference type="PIRSF" id="PIRSF036603">
    <property type="entry name" value="DPol_eta"/>
    <property type="match status" value="1"/>
</dbReference>
<keyword evidence="4" id="KW-0227">DNA damage</keyword>
<sequence length="674" mass="75838">MSATPSSPVKKGKLKQFSSDYDDLDPIITYRHLHSSVIGPKHPLRIVALVDCNAFYANCEQVRLKLDPETPLVVLQWGMLIAVNYPARKYGISRMDKPDDALKRCPNLIVVHVATYAQGEPEPKYWEKPDIKTHKAWIKFWIRESTKIHSMLQELLPSGEVEKASIDEAFIDFSIPVRDIMLERYPYLAESPIDAPDGIDSPLPLPPRISYVGLGNLIPVDPTKLDPEKEVTTQLVEEIEKDGPVTWHDVGLAIAAELMASMRKEVHEKLGYLTSAGIARNKFLAKLAASYRKFNTQNILRNSAIPGFLKPMPFQKIRFLGGKLGKALANEYDVSTVGDLLHISIDEMQAKFGECSVWVYEILRGIDRCEVKEKAVINKSMNASKNLPKPLTKPSEGPHWIRMLAAELAIRLNEAREKTPGLWPRTLSLHVRQGWSILRSKQQPFLPPRSNVTVDIMTREAEKLWKEIVRNDMLWDGKKGMKVTHLNLSLAGIGWTEEGQKSIQSFFHARAPMDSKRAVSEGVAGPSSILDEVEVMHERSRSVTPGVEGGKEFVALDSNNDIVDNRYSFRCSQCHKSIPLPITLRNQIAKSGASNGTFADDVGELLQEALENLRMEHADFHFAEDLAHQERQAPIAAPSSRKPNKSTSPPRQSRKTKKEKEVEGIAKYFKRSRT</sequence>
<evidence type="ECO:0000256" key="1">
    <source>
        <dbReference type="ARBA" id="ARBA00004123"/>
    </source>
</evidence>
<dbReference type="EMBL" id="LNZH02000214">
    <property type="protein sequence ID" value="OCB84740.1"/>
    <property type="molecule type" value="Genomic_DNA"/>
</dbReference>
<dbReference type="InterPro" id="IPR052230">
    <property type="entry name" value="DNA_polymerase_eta"/>
</dbReference>
<dbReference type="GO" id="GO:0006281">
    <property type="term" value="P:DNA repair"/>
    <property type="evidence" value="ECO:0007669"/>
    <property type="project" value="UniProtKB-KW"/>
</dbReference>
<dbReference type="PANTHER" id="PTHR45873:SF1">
    <property type="entry name" value="DNA POLYMERASE ETA"/>
    <property type="match status" value="1"/>
</dbReference>
<comment type="caution">
    <text evidence="12">The sequence shown here is derived from an EMBL/GenBank/DDBJ whole genome shotgun (WGS) entry which is preliminary data.</text>
</comment>
<organism evidence="12 13">
    <name type="scientific">Sanghuangporus baumii</name>
    <name type="common">Phellinus baumii</name>
    <dbReference type="NCBI Taxonomy" id="108892"/>
    <lineage>
        <taxon>Eukaryota</taxon>
        <taxon>Fungi</taxon>
        <taxon>Dikarya</taxon>
        <taxon>Basidiomycota</taxon>
        <taxon>Agaricomycotina</taxon>
        <taxon>Agaricomycetes</taxon>
        <taxon>Hymenochaetales</taxon>
        <taxon>Hymenochaetaceae</taxon>
        <taxon>Sanghuangporus</taxon>
    </lineage>
</organism>
<dbReference type="InterPro" id="IPR017961">
    <property type="entry name" value="DNA_pol_Y-fam_little_finger"/>
</dbReference>
<dbReference type="GO" id="GO:0005657">
    <property type="term" value="C:replication fork"/>
    <property type="evidence" value="ECO:0007669"/>
    <property type="project" value="UniProtKB-ARBA"/>
</dbReference>
<accession>A0A9Q5HRS9</accession>
<dbReference type="PROSITE" id="PS50173">
    <property type="entry name" value="UMUC"/>
    <property type="match status" value="1"/>
</dbReference>
<feature type="region of interest" description="Disordered" evidence="10">
    <location>
        <begin position="629"/>
        <end position="674"/>
    </location>
</feature>
<evidence type="ECO:0000256" key="3">
    <source>
        <dbReference type="ARBA" id="ARBA00022723"/>
    </source>
</evidence>
<keyword evidence="2" id="KW-0808">Transferase</keyword>
<reference evidence="12" key="1">
    <citation type="submission" date="2016-06" db="EMBL/GenBank/DDBJ databases">
        <title>Draft Genome sequence of the fungus Inonotus baumii.</title>
        <authorList>
            <person name="Zhu H."/>
            <person name="Lin W."/>
        </authorList>
    </citation>
    <scope>NUCLEOTIDE SEQUENCE</scope>
    <source>
        <strain evidence="12">821</strain>
    </source>
</reference>
<dbReference type="GO" id="GO:0070987">
    <property type="term" value="P:error-free translesion synthesis"/>
    <property type="evidence" value="ECO:0007669"/>
    <property type="project" value="UniProtKB-ARBA"/>
</dbReference>
<evidence type="ECO:0000256" key="2">
    <source>
        <dbReference type="ARBA" id="ARBA00022679"/>
    </source>
</evidence>
<proteinExistence type="predicted"/>